<dbReference type="Pfam" id="PF13561">
    <property type="entry name" value="adh_short_C2"/>
    <property type="match status" value="1"/>
</dbReference>
<dbReference type="PRINTS" id="PR00081">
    <property type="entry name" value="GDHRDH"/>
</dbReference>
<feature type="region of interest" description="Disordered" evidence="2">
    <location>
        <begin position="1"/>
        <end position="22"/>
    </location>
</feature>
<dbReference type="SUPFAM" id="SSF51735">
    <property type="entry name" value="NAD(P)-binding Rossmann-fold domains"/>
    <property type="match status" value="1"/>
</dbReference>
<protein>
    <submittedName>
        <fullName evidence="3">Granaticin polyketide synthase putative ketoacyl reductase 2</fullName>
    </submittedName>
</protein>
<name>A0ABQ7S6P1_9ACAR</name>
<evidence type="ECO:0000256" key="2">
    <source>
        <dbReference type="SAM" id="MobiDB-lite"/>
    </source>
</evidence>
<accession>A0ABQ7S6P1</accession>
<dbReference type="Gene3D" id="3.40.50.720">
    <property type="entry name" value="NAD(P)-binding Rossmann-like Domain"/>
    <property type="match status" value="1"/>
</dbReference>
<sequence>AMLAEANRAPSVQVSHNQNLKQNQHSKMIEMSNKGTCDDVSNTPTTTAQSTDAVIDNTLTGNEVVMITGSGSGIGKGTALAFAALNNQLVLIDKNADKLEETCLECEQKSPNKIKPLKLIDDVSLPDTAQNAIKTTIDTFGRLDVLINNAGITALTCFDDPQVLDVYHRVIATNMHATVYLSVAAYPHLKRTGGSIVNVSSMLDDKPARSKFAYCMSKAAITMLTKCLAHDYAPHVRVNCVSPGPIASSILDDMGINLEARRANGVKNTLVRRIGEPEDVAKMIIYLASKNKSSFITGSRVLVDGGYTLIPLEK</sequence>
<comment type="caution">
    <text evidence="3">The sequence shown here is derived from an EMBL/GenBank/DDBJ whole genome shotgun (WGS) entry which is preliminary data.</text>
</comment>
<organism evidence="3 4">
    <name type="scientific">Fragariocoptes setiger</name>
    <dbReference type="NCBI Taxonomy" id="1670756"/>
    <lineage>
        <taxon>Eukaryota</taxon>
        <taxon>Metazoa</taxon>
        <taxon>Ecdysozoa</taxon>
        <taxon>Arthropoda</taxon>
        <taxon>Chelicerata</taxon>
        <taxon>Arachnida</taxon>
        <taxon>Acari</taxon>
        <taxon>Acariformes</taxon>
        <taxon>Trombidiformes</taxon>
        <taxon>Prostigmata</taxon>
        <taxon>Eupodina</taxon>
        <taxon>Eriophyoidea</taxon>
        <taxon>Phytoptidae</taxon>
        <taxon>Fragariocoptes</taxon>
    </lineage>
</organism>
<evidence type="ECO:0000313" key="4">
    <source>
        <dbReference type="Proteomes" id="UP000825002"/>
    </source>
</evidence>
<dbReference type="PANTHER" id="PTHR43975:SF2">
    <property type="entry name" value="EG:BACR7A4.14 PROTEIN-RELATED"/>
    <property type="match status" value="1"/>
</dbReference>
<dbReference type="InterPro" id="IPR036291">
    <property type="entry name" value="NAD(P)-bd_dom_sf"/>
</dbReference>
<evidence type="ECO:0000313" key="3">
    <source>
        <dbReference type="EMBL" id="KAG9509087.1"/>
    </source>
</evidence>
<dbReference type="PRINTS" id="PR00080">
    <property type="entry name" value="SDRFAMILY"/>
</dbReference>
<evidence type="ECO:0000256" key="1">
    <source>
        <dbReference type="ARBA" id="ARBA00023002"/>
    </source>
</evidence>
<feature type="compositionally biased region" description="Polar residues" evidence="2">
    <location>
        <begin position="10"/>
        <end position="22"/>
    </location>
</feature>
<gene>
    <name evidence="3" type="ORF">GZH46_02403</name>
</gene>
<dbReference type="Proteomes" id="UP000825002">
    <property type="component" value="Unassembled WGS sequence"/>
</dbReference>
<feature type="non-terminal residue" evidence="3">
    <location>
        <position position="1"/>
    </location>
</feature>
<dbReference type="PROSITE" id="PS00061">
    <property type="entry name" value="ADH_SHORT"/>
    <property type="match status" value="1"/>
</dbReference>
<reference evidence="3 4" key="1">
    <citation type="submission" date="2020-10" db="EMBL/GenBank/DDBJ databases">
        <authorList>
            <person name="Klimov P.B."/>
            <person name="Dyachkov S.M."/>
            <person name="Chetverikov P.E."/>
        </authorList>
    </citation>
    <scope>NUCLEOTIDE SEQUENCE [LARGE SCALE GENOMIC DNA]</scope>
    <source>
        <strain evidence="3">BMOC 18-1129-001#AD2665</strain>
        <tissue evidence="3">Entire mites</tissue>
    </source>
</reference>
<dbReference type="InterPro" id="IPR020904">
    <property type="entry name" value="Sc_DH/Rdtase_CS"/>
</dbReference>
<dbReference type="PANTHER" id="PTHR43975">
    <property type="entry name" value="ZGC:101858"/>
    <property type="match status" value="1"/>
</dbReference>
<keyword evidence="1" id="KW-0560">Oxidoreductase</keyword>
<dbReference type="EMBL" id="JAIFTH010000682">
    <property type="protein sequence ID" value="KAG9509087.1"/>
    <property type="molecule type" value="Genomic_DNA"/>
</dbReference>
<proteinExistence type="predicted"/>
<dbReference type="InterPro" id="IPR002347">
    <property type="entry name" value="SDR_fam"/>
</dbReference>
<keyword evidence="4" id="KW-1185">Reference proteome</keyword>